<dbReference type="SUPFAM" id="SSF57850">
    <property type="entry name" value="RING/U-box"/>
    <property type="match status" value="1"/>
</dbReference>
<dbReference type="GO" id="GO:0008270">
    <property type="term" value="F:zinc ion binding"/>
    <property type="evidence" value="ECO:0007669"/>
    <property type="project" value="UniProtKB-KW"/>
</dbReference>
<accession>A0A7J6WPW7</accession>
<keyword evidence="3" id="KW-0862">Zinc</keyword>
<dbReference type="Proteomes" id="UP000554482">
    <property type="component" value="Unassembled WGS sequence"/>
</dbReference>
<protein>
    <submittedName>
        <fullName evidence="5">Uncharacterized protein</fullName>
    </submittedName>
</protein>
<reference evidence="5 6" key="1">
    <citation type="submission" date="2020-06" db="EMBL/GenBank/DDBJ databases">
        <title>Transcriptomic and genomic resources for Thalictrum thalictroides and T. hernandezii: Facilitating candidate gene discovery in an emerging model plant lineage.</title>
        <authorList>
            <person name="Arias T."/>
            <person name="Riano-Pachon D.M."/>
            <person name="Di Stilio V.S."/>
        </authorList>
    </citation>
    <scope>NUCLEOTIDE SEQUENCE [LARGE SCALE GENOMIC DNA]</scope>
    <source>
        <strain evidence="6">cv. WT478/WT964</strain>
        <tissue evidence="5">Leaves</tissue>
    </source>
</reference>
<dbReference type="Gene3D" id="3.30.60.90">
    <property type="match status" value="1"/>
</dbReference>
<evidence type="ECO:0000313" key="6">
    <source>
        <dbReference type="Proteomes" id="UP000554482"/>
    </source>
</evidence>
<proteinExistence type="predicted"/>
<organism evidence="5 6">
    <name type="scientific">Thalictrum thalictroides</name>
    <name type="common">Rue-anemone</name>
    <name type="synonym">Anemone thalictroides</name>
    <dbReference type="NCBI Taxonomy" id="46969"/>
    <lineage>
        <taxon>Eukaryota</taxon>
        <taxon>Viridiplantae</taxon>
        <taxon>Streptophyta</taxon>
        <taxon>Embryophyta</taxon>
        <taxon>Tracheophyta</taxon>
        <taxon>Spermatophyta</taxon>
        <taxon>Magnoliopsida</taxon>
        <taxon>Ranunculales</taxon>
        <taxon>Ranunculaceae</taxon>
        <taxon>Thalictroideae</taxon>
        <taxon>Thalictrum</taxon>
    </lineage>
</organism>
<dbReference type="InterPro" id="IPR043145">
    <property type="entry name" value="Znf_ZZ_sf"/>
</dbReference>
<dbReference type="OrthoDB" id="661148at2759"/>
<comment type="caution">
    <text evidence="5">The sequence shown here is derived from an EMBL/GenBank/DDBJ whole genome shotgun (WGS) entry which is preliminary data.</text>
</comment>
<evidence type="ECO:0000256" key="2">
    <source>
        <dbReference type="ARBA" id="ARBA00022771"/>
    </source>
</evidence>
<feature type="region of interest" description="Disordered" evidence="4">
    <location>
        <begin position="1"/>
        <end position="25"/>
    </location>
</feature>
<keyword evidence="2" id="KW-0863">Zinc-finger</keyword>
<evidence type="ECO:0000313" key="5">
    <source>
        <dbReference type="EMBL" id="KAF5199409.1"/>
    </source>
</evidence>
<dbReference type="AlphaFoldDB" id="A0A7J6WPW7"/>
<evidence type="ECO:0000256" key="1">
    <source>
        <dbReference type="ARBA" id="ARBA00022723"/>
    </source>
</evidence>
<dbReference type="EMBL" id="JABWDY010012000">
    <property type="protein sequence ID" value="KAF5199409.1"/>
    <property type="molecule type" value="Genomic_DNA"/>
</dbReference>
<keyword evidence="6" id="KW-1185">Reference proteome</keyword>
<evidence type="ECO:0000256" key="3">
    <source>
        <dbReference type="ARBA" id="ARBA00022833"/>
    </source>
</evidence>
<sequence>MTSIRPEQRELTEIEESSHSELEKSYQSDVNVHSGKFSSEMYPIDVMWNTPEAAEDLEIDGLFRFCNDDSLGLLVGCEMKLQLTLGCRGKCLLLHRQGLLQTKITKEVCVTNDAEESSHSDLEKSSQLDVNVHSGIFCDSCEMCPIVGKRYKCQDCYEEHTGVCSFADQDMERVTIDGSFICVPLG</sequence>
<evidence type="ECO:0000256" key="4">
    <source>
        <dbReference type="SAM" id="MobiDB-lite"/>
    </source>
</evidence>
<keyword evidence="1" id="KW-0479">Metal-binding</keyword>
<gene>
    <name evidence="5" type="ORF">FRX31_011004</name>
</gene>
<name>A0A7J6WPW7_THATH</name>